<proteinExistence type="predicted"/>
<evidence type="ECO:0000313" key="4">
    <source>
        <dbReference type="Proteomes" id="UP000698242"/>
    </source>
</evidence>
<accession>A0A921TCE1</accession>
<dbReference type="Proteomes" id="UP000698242">
    <property type="component" value="Unassembled WGS sequence"/>
</dbReference>
<feature type="signal peptide" evidence="2">
    <location>
        <begin position="1"/>
        <end position="37"/>
    </location>
</feature>
<sequence length="289" mass="29163">MISGIFTAAWRTGLCGNPAAALTAITLVAGLATPAHSEVTAPEKSVSAAPRAASSGSAENTGADMARETAEAGTPTEAGPMETDRYLRDLGLIDGHLRAGVALFAAGKQDGAATHMKHPEDEIYAALVPGLEARGAPEFGDRLTELADLVEDGAPAEQVEAAHAQIAGQIDAARVAADAAPRETLLALAAMLRIAAEEYGAGIDAAGKVTDLHEYQDAWGFVAAARAQAERLAEETQGPAADAARGALKAIEAAGSAFGTLTPEQPIEGDAAPLLSAAGRIEAAAQKAG</sequence>
<keyword evidence="4" id="KW-1185">Reference proteome</keyword>
<name>A0A921TCE1_9RHOB</name>
<evidence type="ECO:0000313" key="3">
    <source>
        <dbReference type="EMBL" id="KAF0675568.1"/>
    </source>
</evidence>
<evidence type="ECO:0000256" key="2">
    <source>
        <dbReference type="SAM" id="SignalP"/>
    </source>
</evidence>
<dbReference type="OrthoDB" id="65747at2"/>
<gene>
    <name evidence="3" type="ORF">PMES_02199</name>
</gene>
<dbReference type="AlphaFoldDB" id="A0A921TCE1"/>
<keyword evidence="2" id="KW-0732">Signal</keyword>
<dbReference type="EMBL" id="APKE01000025">
    <property type="protein sequence ID" value="KAF0675568.1"/>
    <property type="molecule type" value="Genomic_DNA"/>
</dbReference>
<protein>
    <submittedName>
        <fullName evidence="3">Uncharacterized protein</fullName>
    </submittedName>
</protein>
<evidence type="ECO:0000256" key="1">
    <source>
        <dbReference type="SAM" id="MobiDB-lite"/>
    </source>
</evidence>
<feature type="region of interest" description="Disordered" evidence="1">
    <location>
        <begin position="38"/>
        <end position="82"/>
    </location>
</feature>
<feature type="chain" id="PRO_5037369967" evidence="2">
    <location>
        <begin position="38"/>
        <end position="289"/>
    </location>
</feature>
<reference evidence="3" key="1">
    <citation type="submission" date="2013-03" db="EMBL/GenBank/DDBJ databases">
        <title>Genome Sequence of the Profundibacterium mesophilum strain KAUST100406-0324T from Red Sea, a novel genus in the family Rhodobacteraceae.</title>
        <authorList>
            <person name="Essack M."/>
            <person name="Alam I."/>
            <person name="Lafi F."/>
            <person name="Alawi W."/>
            <person name="Kamanu F."/>
            <person name="Al-Suwailem A."/>
            <person name="Lee O.O."/>
            <person name="Xu Y."/>
            <person name="Bajic V."/>
            <person name="Qian P.-Y."/>
            <person name="Archer J."/>
        </authorList>
    </citation>
    <scope>NUCLEOTIDE SEQUENCE</scope>
    <source>
        <strain evidence="3">KAUST100406-0324</strain>
    </source>
</reference>
<dbReference type="RefSeq" id="WP_159965711.1">
    <property type="nucleotide sequence ID" value="NZ_APKE01000025.1"/>
</dbReference>
<feature type="compositionally biased region" description="Low complexity" evidence="1">
    <location>
        <begin position="45"/>
        <end position="58"/>
    </location>
</feature>
<comment type="caution">
    <text evidence="3">The sequence shown here is derived from an EMBL/GenBank/DDBJ whole genome shotgun (WGS) entry which is preliminary data.</text>
</comment>
<organism evidence="3 4">
    <name type="scientific">Profundibacterium mesophilum KAUST100406-0324</name>
    <dbReference type="NCBI Taxonomy" id="1037889"/>
    <lineage>
        <taxon>Bacteria</taxon>
        <taxon>Pseudomonadati</taxon>
        <taxon>Pseudomonadota</taxon>
        <taxon>Alphaproteobacteria</taxon>
        <taxon>Rhodobacterales</taxon>
        <taxon>Roseobacteraceae</taxon>
        <taxon>Profundibacterium</taxon>
    </lineage>
</organism>